<dbReference type="InterPro" id="IPR001304">
    <property type="entry name" value="C-type_lectin-like"/>
</dbReference>
<dbReference type="InterPro" id="IPR035976">
    <property type="entry name" value="Sushi/SCR/CCP_sf"/>
</dbReference>
<dbReference type="InterPro" id="IPR016186">
    <property type="entry name" value="C-type_lectin-like/link_sf"/>
</dbReference>
<dbReference type="GO" id="GO:0005540">
    <property type="term" value="F:hyaluronic acid binding"/>
    <property type="evidence" value="ECO:0007669"/>
    <property type="project" value="UniProtKB-KW"/>
</dbReference>
<evidence type="ECO:0000259" key="21">
    <source>
        <dbReference type="PROSITE" id="PS50923"/>
    </source>
</evidence>
<evidence type="ECO:0000256" key="7">
    <source>
        <dbReference type="ARBA" id="ARBA00022974"/>
    </source>
</evidence>
<dbReference type="GO" id="GO:0005615">
    <property type="term" value="C:extracellular space"/>
    <property type="evidence" value="ECO:0007669"/>
    <property type="project" value="TreeGrafter"/>
</dbReference>
<dbReference type="PROSITE" id="PS50963">
    <property type="entry name" value="LINK_2"/>
    <property type="match status" value="2"/>
</dbReference>
<feature type="domain" description="Ig-like" evidence="20">
    <location>
        <begin position="46"/>
        <end position="149"/>
    </location>
</feature>
<dbReference type="Pfam" id="PF00084">
    <property type="entry name" value="Sushi"/>
    <property type="match status" value="1"/>
</dbReference>
<keyword evidence="24" id="KW-1185">Reference proteome</keyword>
<dbReference type="PANTHER" id="PTHR22804">
    <property type="entry name" value="AGGRECAN/VERSICAN PROTEOGLYCAN"/>
    <property type="match status" value="1"/>
</dbReference>
<comment type="subcellular location">
    <subcellularLocation>
        <location evidence="1">Secreted</location>
        <location evidence="1">Extracellular space</location>
        <location evidence="1">Extracellular matrix</location>
    </subcellularLocation>
</comment>
<feature type="chain" id="PRO_5044227326" description="Brevican core protein" evidence="17">
    <location>
        <begin position="22"/>
        <end position="1321"/>
    </location>
</feature>
<keyword evidence="11" id="KW-0393">Immunoglobulin domain</keyword>
<dbReference type="Pfam" id="PF07686">
    <property type="entry name" value="V-set"/>
    <property type="match status" value="1"/>
</dbReference>
<sequence>MFQSLLLSSICLLVSLSTATADHASEDTRLLQVIIHKTPPPSAILGGSLTLPCLVSHPLPTTSTLGRHAVLSMPRVKWSVLSSKRETEILVARGERVKVNEAYKNRARLLNYASSPTDLTLQLDDLNHNDTGFYRCEVQHGLEDAHDLVHIKVKGVVFHYRHASSRYAFTFDQAQDACEDIGAQIATPEQLLAEYNSGYEQCDAGWLADGSVRYPIQMPREGCFGDMDGMPGVRNYGMLDPYELYDVYCYVENIKGEVIHGPIPQRLTLAEAKAFCESKDAELATTGQLYAAWNDGLNHCSPGWLADGSVRYPIVIPRERCGGSEPGVKTVYRYNNQTGFPEPHTHHDVYCFRASKNSQTDIPMDYRATEPDHLGEDIVTMTDPQEEFSFGQVTQQAENEALGAVEFIPLSSISDVGTEADQLPTQIYPKDHTLPDSQTADFISMIPESTQGPWQVSTNQVSLESVPQTYWKARDTDRSEDDYTYQHPEDSKGSKGHNDNGGDLKIYLPTMQINLEADTLENSNQTTTNLPYTLETPMPPIVEEEVVFQSFHPVLETILKSDNLSKSQVNVSEENHQDTDYAPETTLTNGGVRPSQNYDTLLLNASTNPLDDFTEENIVEQNITDTGSDYQNTSYISGSESLKPDQPLALGPEETFVLATSHYEDENTNHSDYTTLSHIWENSTNSATTEASGEVSNDLMQTELPTPVDLEDNGITTTIQSEELATLISQESDPFTLLDNIHTTQGFDSTQELETGGTSLELLEVSHESADHDLNSKLSLVPTTSMSSLIMRESAEGSGIHDDDIPASPSSGPTATHLARDLEIHILESTTPGFRVIEGGLERVEQEGLGENINMLYTTTTQVPDTITDLQGNDQDEGESEDSSGVGHDSTEFSNTTAATHFSLPDDLDVNAVDSYNVTNTTGILYADLNITFVPDTTHTPSWDTTSSPTLQESRSDLEYSGDAPVTVEVYPDSSSEQIITMTATPALITPEPDDVRSPSTTLAAVKPDIYTNLSPTTAAPDLEDINKDDATPTGLVTYKPLPSQRAVIVRTGNISDACMENPCANGGTCVENGSTPRCLCLPTYGGDFCQVDLEHCEPGWEKFQGSCYRHFTKRQSWEVAEKHCRMCGGHLVSLMTPEEQEFINDKYREYQWTGLNDRTIEGDFRWSDGNPLLYENWYRGQPDSYFLSGENCVVMVWHDDGHWSDVPCNYHLSYTCKKGISFCGKPPTVLHGKTFGRRRLRYETNSKVRYYCQGGFVQRQNPVIKCLPTGKWEKPLVTCTPVNPAEGEPVGLVPAFSDDQIIDDTTTEKTPEFWDIKWNN</sequence>
<dbReference type="GO" id="GO:0001501">
    <property type="term" value="P:skeletal system development"/>
    <property type="evidence" value="ECO:0007669"/>
    <property type="project" value="TreeGrafter"/>
</dbReference>
<dbReference type="GO" id="GO:0007417">
    <property type="term" value="P:central nervous system development"/>
    <property type="evidence" value="ECO:0007669"/>
    <property type="project" value="TreeGrafter"/>
</dbReference>
<dbReference type="CDD" id="cd03517">
    <property type="entry name" value="Link_domain_CSPGs_modules_1_3"/>
    <property type="match status" value="1"/>
</dbReference>
<reference evidence="23 24" key="1">
    <citation type="submission" date="2020-06" db="EMBL/GenBank/DDBJ databases">
        <authorList>
            <consortium name="Wellcome Sanger Institute Data Sharing"/>
        </authorList>
    </citation>
    <scope>NUCLEOTIDE SEQUENCE [LARGE SCALE GENOMIC DNA]</scope>
</reference>
<accession>A0AAY4DPX0</accession>
<dbReference type="InterPro" id="IPR000742">
    <property type="entry name" value="EGF"/>
</dbReference>
<keyword evidence="13" id="KW-0245">EGF-like domain</keyword>
<keyword evidence="6" id="KW-0677">Repeat</keyword>
<dbReference type="SMART" id="SM00034">
    <property type="entry name" value="CLECT"/>
    <property type="match status" value="1"/>
</dbReference>
<dbReference type="Pfam" id="PF00059">
    <property type="entry name" value="Lectin_C"/>
    <property type="match status" value="1"/>
</dbReference>
<dbReference type="FunFam" id="3.10.100.10:FF:000002">
    <property type="entry name" value="Hyaluronan proteoglycan link protein 1"/>
    <property type="match status" value="1"/>
</dbReference>
<evidence type="ECO:0000313" key="23">
    <source>
        <dbReference type="Ensembl" id="ENSDCDP00010047572.1"/>
    </source>
</evidence>
<protein>
    <recommendedName>
        <fullName evidence="12">Brevican core protein</fullName>
    </recommendedName>
</protein>
<dbReference type="InterPro" id="IPR003006">
    <property type="entry name" value="Ig/MHC_CS"/>
</dbReference>
<dbReference type="GO" id="GO:0002052">
    <property type="term" value="P:positive regulation of neuroblast proliferation"/>
    <property type="evidence" value="ECO:0007669"/>
    <property type="project" value="TreeGrafter"/>
</dbReference>
<dbReference type="CDD" id="cd03520">
    <property type="entry name" value="Link_domain_CSPGs_modules_2_4"/>
    <property type="match status" value="1"/>
</dbReference>
<dbReference type="GO" id="GO:0010001">
    <property type="term" value="P:glial cell differentiation"/>
    <property type="evidence" value="ECO:0007669"/>
    <property type="project" value="TreeGrafter"/>
</dbReference>
<evidence type="ECO:0000259" key="19">
    <source>
        <dbReference type="PROSITE" id="PS50041"/>
    </source>
</evidence>
<dbReference type="SMART" id="SM00406">
    <property type="entry name" value="IGv"/>
    <property type="match status" value="1"/>
</dbReference>
<keyword evidence="3" id="KW-0964">Secreted</keyword>
<name>A0AAY4DPX0_9TELE</name>
<dbReference type="GeneID" id="114791209"/>
<dbReference type="SUPFAM" id="SSF56436">
    <property type="entry name" value="C-type lectin-like"/>
    <property type="match status" value="3"/>
</dbReference>
<dbReference type="PROSITE" id="PS50923">
    <property type="entry name" value="SUSHI"/>
    <property type="match status" value="1"/>
</dbReference>
<dbReference type="SMART" id="SM00032">
    <property type="entry name" value="CCP"/>
    <property type="match status" value="1"/>
</dbReference>
<dbReference type="GeneTree" id="ENSGT00940000157343"/>
<proteinExistence type="inferred from homology"/>
<feature type="disulfide bond" evidence="15">
    <location>
        <begin position="202"/>
        <end position="223"/>
    </location>
</feature>
<feature type="compositionally biased region" description="Basic and acidic residues" evidence="16">
    <location>
        <begin position="487"/>
        <end position="502"/>
    </location>
</feature>
<organism evidence="23 24">
    <name type="scientific">Denticeps clupeoides</name>
    <name type="common">denticle herring</name>
    <dbReference type="NCBI Taxonomy" id="299321"/>
    <lineage>
        <taxon>Eukaryota</taxon>
        <taxon>Metazoa</taxon>
        <taxon>Chordata</taxon>
        <taxon>Craniata</taxon>
        <taxon>Vertebrata</taxon>
        <taxon>Euteleostomi</taxon>
        <taxon>Actinopterygii</taxon>
        <taxon>Neopterygii</taxon>
        <taxon>Teleostei</taxon>
        <taxon>Clupei</taxon>
        <taxon>Clupeiformes</taxon>
        <taxon>Denticipitoidei</taxon>
        <taxon>Denticipitidae</taxon>
        <taxon>Denticeps</taxon>
    </lineage>
</organism>
<dbReference type="SUPFAM" id="SSF57535">
    <property type="entry name" value="Complement control module/SCR domain"/>
    <property type="match status" value="1"/>
</dbReference>
<dbReference type="CDD" id="cd00033">
    <property type="entry name" value="CCP"/>
    <property type="match status" value="1"/>
</dbReference>
<dbReference type="InterPro" id="IPR007110">
    <property type="entry name" value="Ig-like_dom"/>
</dbReference>
<dbReference type="FunFam" id="3.10.100.10:FF:000011">
    <property type="entry name" value="Aggrecan core protein"/>
    <property type="match status" value="1"/>
</dbReference>
<dbReference type="SMART" id="SM00409">
    <property type="entry name" value="IG"/>
    <property type="match status" value="1"/>
</dbReference>
<comment type="similarity">
    <text evidence="2">Belongs to the aggrecan/versican proteoglycan family.</text>
</comment>
<dbReference type="Pfam" id="PF00193">
    <property type="entry name" value="Xlink"/>
    <property type="match status" value="2"/>
</dbReference>
<dbReference type="PRINTS" id="PR01265">
    <property type="entry name" value="LINKMODULE"/>
</dbReference>
<feature type="compositionally biased region" description="Polar residues" evidence="16">
    <location>
        <begin position="938"/>
        <end position="953"/>
    </location>
</feature>
<keyword evidence="10" id="KW-0373">Hyaluronic acid</keyword>
<feature type="disulfide bond" evidence="14">
    <location>
        <begin position="1224"/>
        <end position="1267"/>
    </location>
</feature>
<feature type="region of interest" description="Disordered" evidence="16">
    <location>
        <begin position="474"/>
        <end position="502"/>
    </location>
</feature>
<evidence type="ECO:0000256" key="16">
    <source>
        <dbReference type="SAM" id="MobiDB-lite"/>
    </source>
</evidence>
<feature type="region of interest" description="Disordered" evidence="16">
    <location>
        <begin position="938"/>
        <end position="959"/>
    </location>
</feature>
<dbReference type="InterPro" id="IPR016187">
    <property type="entry name" value="CTDL_fold"/>
</dbReference>
<dbReference type="PROSITE" id="PS00022">
    <property type="entry name" value="EGF_1"/>
    <property type="match status" value="1"/>
</dbReference>
<evidence type="ECO:0000256" key="1">
    <source>
        <dbReference type="ARBA" id="ARBA00004498"/>
    </source>
</evidence>
<dbReference type="InterPro" id="IPR013783">
    <property type="entry name" value="Ig-like_fold"/>
</dbReference>
<dbReference type="PROSITE" id="PS01241">
    <property type="entry name" value="LINK_1"/>
    <property type="match status" value="1"/>
</dbReference>
<keyword evidence="4" id="KW-0272">Extracellular matrix</keyword>
<dbReference type="SUPFAM" id="SSF48726">
    <property type="entry name" value="Immunoglobulin"/>
    <property type="match status" value="1"/>
</dbReference>
<dbReference type="GO" id="GO:0045202">
    <property type="term" value="C:synapse"/>
    <property type="evidence" value="ECO:0007669"/>
    <property type="project" value="TreeGrafter"/>
</dbReference>
<dbReference type="SMART" id="SM00445">
    <property type="entry name" value="LINK"/>
    <property type="match status" value="2"/>
</dbReference>
<feature type="disulfide bond" evidence="14">
    <location>
        <begin position="1253"/>
        <end position="1280"/>
    </location>
</feature>
<dbReference type="InterPro" id="IPR036179">
    <property type="entry name" value="Ig-like_dom_sf"/>
</dbReference>
<dbReference type="InterPro" id="IPR000538">
    <property type="entry name" value="Link_dom"/>
</dbReference>
<evidence type="ECO:0000256" key="2">
    <source>
        <dbReference type="ARBA" id="ARBA00006838"/>
    </source>
</evidence>
<dbReference type="PANTHER" id="PTHR22804:SF41">
    <property type="entry name" value="BREVICAN CORE PROTEIN"/>
    <property type="match status" value="1"/>
</dbReference>
<evidence type="ECO:0000256" key="17">
    <source>
        <dbReference type="SAM" id="SignalP"/>
    </source>
</evidence>
<evidence type="ECO:0000256" key="13">
    <source>
        <dbReference type="PROSITE-ProRule" id="PRU00076"/>
    </source>
</evidence>
<keyword evidence="7" id="KW-0654">Proteoglycan</keyword>
<reference evidence="23" key="3">
    <citation type="submission" date="2025-09" db="UniProtKB">
        <authorList>
            <consortium name="Ensembl"/>
        </authorList>
    </citation>
    <scope>IDENTIFICATION</scope>
</reference>
<dbReference type="RefSeq" id="XP_028837690.1">
    <property type="nucleotide sequence ID" value="XM_028981857.1"/>
</dbReference>
<evidence type="ECO:0000256" key="8">
    <source>
        <dbReference type="ARBA" id="ARBA00023157"/>
    </source>
</evidence>
<dbReference type="InterPro" id="IPR003599">
    <property type="entry name" value="Ig_sub"/>
</dbReference>
<dbReference type="PROSITE" id="PS50835">
    <property type="entry name" value="IG_LIKE"/>
    <property type="match status" value="1"/>
</dbReference>
<keyword evidence="8 13" id="KW-1015">Disulfide bond</keyword>
<feature type="domain" description="EGF-like" evidence="18">
    <location>
        <begin position="1055"/>
        <end position="1091"/>
    </location>
</feature>
<dbReference type="GO" id="GO:0007155">
    <property type="term" value="P:cell adhesion"/>
    <property type="evidence" value="ECO:0007669"/>
    <property type="project" value="InterPro"/>
</dbReference>
<evidence type="ECO:0000256" key="14">
    <source>
        <dbReference type="PROSITE-ProRule" id="PRU00302"/>
    </source>
</evidence>
<feature type="disulfide bond" evidence="15">
    <location>
        <begin position="300"/>
        <end position="321"/>
    </location>
</feature>
<evidence type="ECO:0000259" key="20">
    <source>
        <dbReference type="PROSITE" id="PS50835"/>
    </source>
</evidence>
<dbReference type="Ensembl" id="ENSDCDT00010057811.1">
    <property type="protein sequence ID" value="ENSDCDP00010047572.1"/>
    <property type="gene ID" value="ENSDCDG00010028758.1"/>
</dbReference>
<dbReference type="CDD" id="cd00053">
    <property type="entry name" value="EGF"/>
    <property type="match status" value="1"/>
</dbReference>
<evidence type="ECO:0000259" key="18">
    <source>
        <dbReference type="PROSITE" id="PS50026"/>
    </source>
</evidence>
<dbReference type="Gene3D" id="3.10.100.10">
    <property type="entry name" value="Mannose-Binding Protein A, subunit A"/>
    <property type="match status" value="3"/>
</dbReference>
<dbReference type="FunFam" id="2.10.70.10:FF:000003">
    <property type="entry name" value="Versican core protein"/>
    <property type="match status" value="1"/>
</dbReference>
<feature type="domain" description="Sushi" evidence="21">
    <location>
        <begin position="1222"/>
        <end position="1282"/>
    </location>
</feature>
<keyword evidence="14" id="KW-0768">Sushi</keyword>
<evidence type="ECO:0000256" key="12">
    <source>
        <dbReference type="ARBA" id="ARBA00044100"/>
    </source>
</evidence>
<reference evidence="23" key="2">
    <citation type="submission" date="2025-08" db="UniProtKB">
        <authorList>
            <consortium name="Ensembl"/>
        </authorList>
    </citation>
    <scope>IDENTIFICATION</scope>
</reference>
<dbReference type="PROSITE" id="PS50026">
    <property type="entry name" value="EGF_3"/>
    <property type="match status" value="1"/>
</dbReference>
<dbReference type="PROSITE" id="PS50041">
    <property type="entry name" value="C_TYPE_LECTIN_2"/>
    <property type="match status" value="1"/>
</dbReference>
<comment type="caution">
    <text evidence="13">Lacks conserved residue(s) required for the propagation of feature annotation.</text>
</comment>
<dbReference type="InterPro" id="IPR018378">
    <property type="entry name" value="C-type_lectin_CS"/>
</dbReference>
<dbReference type="GO" id="GO:0072534">
    <property type="term" value="C:perineuronal net"/>
    <property type="evidence" value="ECO:0007669"/>
    <property type="project" value="TreeGrafter"/>
</dbReference>
<evidence type="ECO:0000313" key="24">
    <source>
        <dbReference type="Proteomes" id="UP000694580"/>
    </source>
</evidence>
<dbReference type="Gene3D" id="2.60.40.10">
    <property type="entry name" value="Immunoglobulins"/>
    <property type="match status" value="1"/>
</dbReference>
<evidence type="ECO:0000256" key="5">
    <source>
        <dbReference type="ARBA" id="ARBA00022729"/>
    </source>
</evidence>
<evidence type="ECO:0000256" key="3">
    <source>
        <dbReference type="ARBA" id="ARBA00022525"/>
    </source>
</evidence>
<dbReference type="InterPro" id="IPR050691">
    <property type="entry name" value="Hyaluronan_bind_Proteoglycan"/>
</dbReference>
<evidence type="ECO:0000256" key="11">
    <source>
        <dbReference type="ARBA" id="ARBA00023319"/>
    </source>
</evidence>
<feature type="domain" description="Link" evidence="22">
    <location>
        <begin position="256"/>
        <end position="353"/>
    </location>
</feature>
<feature type="region of interest" description="Disordered" evidence="16">
    <location>
        <begin position="573"/>
        <end position="593"/>
    </location>
</feature>
<feature type="disulfide bond" evidence="13">
    <location>
        <begin position="1081"/>
        <end position="1090"/>
    </location>
</feature>
<feature type="region of interest" description="Disordered" evidence="16">
    <location>
        <begin position="865"/>
        <end position="893"/>
    </location>
</feature>
<dbReference type="SMART" id="SM00181">
    <property type="entry name" value="EGF"/>
    <property type="match status" value="1"/>
</dbReference>
<dbReference type="Proteomes" id="UP000694580">
    <property type="component" value="Chromosome 5"/>
</dbReference>
<dbReference type="InterPro" id="IPR000436">
    <property type="entry name" value="Sushi_SCR_CCP_dom"/>
</dbReference>
<dbReference type="FunFam" id="3.10.100.10:FF:000003">
    <property type="entry name" value="Versican core protein"/>
    <property type="match status" value="1"/>
</dbReference>
<evidence type="ECO:0000256" key="6">
    <source>
        <dbReference type="ARBA" id="ARBA00022737"/>
    </source>
</evidence>
<dbReference type="InterPro" id="IPR013106">
    <property type="entry name" value="Ig_V-set"/>
</dbReference>
<feature type="signal peptide" evidence="17">
    <location>
        <begin position="1"/>
        <end position="21"/>
    </location>
</feature>
<dbReference type="PROSITE" id="PS00290">
    <property type="entry name" value="IG_MHC"/>
    <property type="match status" value="1"/>
</dbReference>
<dbReference type="FunFam" id="2.60.40.10:FF:001192">
    <property type="entry name" value="Aggrecan core protein"/>
    <property type="match status" value="1"/>
</dbReference>
<evidence type="ECO:0000256" key="10">
    <source>
        <dbReference type="ARBA" id="ARBA00023290"/>
    </source>
</evidence>
<gene>
    <name evidence="23" type="primary">BCAN</name>
</gene>
<evidence type="ECO:0000259" key="22">
    <source>
        <dbReference type="PROSITE" id="PS50963"/>
    </source>
</evidence>
<dbReference type="Gene3D" id="2.10.70.10">
    <property type="entry name" value="Complement Module, domain 1"/>
    <property type="match status" value="1"/>
</dbReference>
<keyword evidence="9" id="KW-0325">Glycoprotein</keyword>
<feature type="domain" description="Link" evidence="22">
    <location>
        <begin position="156"/>
        <end position="251"/>
    </location>
</feature>
<evidence type="ECO:0000256" key="9">
    <source>
        <dbReference type="ARBA" id="ARBA00023180"/>
    </source>
</evidence>
<dbReference type="PROSITE" id="PS00615">
    <property type="entry name" value="C_TYPE_LECTIN_1"/>
    <property type="match status" value="1"/>
</dbReference>
<evidence type="ECO:0000256" key="4">
    <source>
        <dbReference type="ARBA" id="ARBA00022530"/>
    </source>
</evidence>
<feature type="domain" description="C-type lectin" evidence="19">
    <location>
        <begin position="1104"/>
        <end position="1218"/>
    </location>
</feature>
<evidence type="ECO:0000256" key="15">
    <source>
        <dbReference type="PROSITE-ProRule" id="PRU00323"/>
    </source>
</evidence>
<dbReference type="Gene3D" id="2.10.25.10">
    <property type="entry name" value="Laminin"/>
    <property type="match status" value="1"/>
</dbReference>
<keyword evidence="5 17" id="KW-0732">Signal</keyword>